<dbReference type="GO" id="GO:0003723">
    <property type="term" value="F:RNA binding"/>
    <property type="evidence" value="ECO:0007669"/>
    <property type="project" value="InterPro"/>
</dbReference>
<dbReference type="AlphaFoldDB" id="A0AAE0SF86"/>
<dbReference type="Gene3D" id="3.30.2350.10">
    <property type="entry name" value="Pseudouridine synthase"/>
    <property type="match status" value="1"/>
</dbReference>
<reference evidence="3" key="1">
    <citation type="journal article" date="2021" name="Genome Biol. Evol.">
        <title>A High-Quality Reference Genome for a Parasitic Bivalve with Doubly Uniparental Inheritance (Bivalvia: Unionida).</title>
        <authorList>
            <person name="Smith C.H."/>
        </authorList>
    </citation>
    <scope>NUCLEOTIDE SEQUENCE</scope>
    <source>
        <strain evidence="3">CHS0354</strain>
    </source>
</reference>
<evidence type="ECO:0000313" key="4">
    <source>
        <dbReference type="Proteomes" id="UP001195483"/>
    </source>
</evidence>
<sequence>MTWGPTLYRMLNGVFCVYKPKGVHCNSVVEHIQRNLARDLNVQPCYPYERKMREINPNPNIKMPSVATEPKSLTTLSDHKLVLGERYIPSDFRVHFVTKLNKHSSGVLVCSVGSGREYLSAIKMARYLRVYHVRGKFGWATDNFSPKGKIRNRSTYHHIKKSILDKVCATVQAGHQRFMFDYAGVAQDSQEAYELAAAGIVRPEHSDTPPVIYGCHVIDFNLPDFALEIHSINETQKYLMKLIHEIGLELRSTAICTQVRRIRYGHFTLEHALLCKHWTAQEIIRNIATCRHLLTPNKLLTDMSITKAEGDIVQQLTDGQKPSLIKHGLDKS</sequence>
<evidence type="ECO:0000259" key="2">
    <source>
        <dbReference type="Pfam" id="PF01509"/>
    </source>
</evidence>
<reference evidence="3" key="2">
    <citation type="journal article" date="2021" name="Genome Biol. Evol.">
        <title>Developing a high-quality reference genome for a parasitic bivalve with doubly uniparental inheritance (Bivalvia: Unionida).</title>
        <authorList>
            <person name="Smith C.H."/>
        </authorList>
    </citation>
    <scope>NUCLEOTIDE SEQUENCE</scope>
    <source>
        <strain evidence="3">CHS0354</strain>
        <tissue evidence="3">Mantle</tissue>
    </source>
</reference>
<comment type="similarity">
    <text evidence="1">Belongs to the pseudouridine synthase TruB family.</text>
</comment>
<dbReference type="PANTHER" id="PTHR13195">
    <property type="entry name" value="PSEUDOURIDINE SYNTHASE-RELATED"/>
    <property type="match status" value="1"/>
</dbReference>
<protein>
    <recommendedName>
        <fullName evidence="2">Pseudouridine synthase II N-terminal domain-containing protein</fullName>
    </recommendedName>
</protein>
<dbReference type="GO" id="GO:0001522">
    <property type="term" value="P:pseudouridine synthesis"/>
    <property type="evidence" value="ECO:0007669"/>
    <property type="project" value="InterPro"/>
</dbReference>
<gene>
    <name evidence="3" type="ORF">CHS0354_001622</name>
</gene>
<feature type="domain" description="Pseudouridine synthase II N-terminal" evidence="2">
    <location>
        <begin position="97"/>
        <end position="235"/>
    </location>
</feature>
<accession>A0AAE0SF86</accession>
<keyword evidence="4" id="KW-1185">Reference proteome</keyword>
<evidence type="ECO:0000313" key="3">
    <source>
        <dbReference type="EMBL" id="KAK3590598.1"/>
    </source>
</evidence>
<dbReference type="InterPro" id="IPR039048">
    <property type="entry name" value="Trub2"/>
</dbReference>
<dbReference type="EMBL" id="JAEAOA010000152">
    <property type="protein sequence ID" value="KAK3590598.1"/>
    <property type="molecule type" value="Genomic_DNA"/>
</dbReference>
<dbReference type="Pfam" id="PF01509">
    <property type="entry name" value="TruB_N"/>
    <property type="match status" value="1"/>
</dbReference>
<reference evidence="3" key="3">
    <citation type="submission" date="2023-05" db="EMBL/GenBank/DDBJ databases">
        <authorList>
            <person name="Smith C.H."/>
        </authorList>
    </citation>
    <scope>NUCLEOTIDE SEQUENCE</scope>
    <source>
        <strain evidence="3">CHS0354</strain>
        <tissue evidence="3">Mantle</tissue>
    </source>
</reference>
<dbReference type="Proteomes" id="UP001195483">
    <property type="component" value="Unassembled WGS sequence"/>
</dbReference>
<dbReference type="InterPro" id="IPR002501">
    <property type="entry name" value="PsdUridine_synth_N"/>
</dbReference>
<comment type="caution">
    <text evidence="3">The sequence shown here is derived from an EMBL/GenBank/DDBJ whole genome shotgun (WGS) entry which is preliminary data.</text>
</comment>
<dbReference type="PANTHER" id="PTHR13195:SF0">
    <property type="entry name" value="PSEUDOURIDYLATE SYNTHASE TRUB2, MITOCHONDRIAL"/>
    <property type="match status" value="1"/>
</dbReference>
<dbReference type="GO" id="GO:0009982">
    <property type="term" value="F:pseudouridine synthase activity"/>
    <property type="evidence" value="ECO:0007669"/>
    <property type="project" value="InterPro"/>
</dbReference>
<evidence type="ECO:0000256" key="1">
    <source>
        <dbReference type="ARBA" id="ARBA00008999"/>
    </source>
</evidence>
<name>A0AAE0SF86_9BIVA</name>
<proteinExistence type="inferred from homology"/>
<dbReference type="InterPro" id="IPR020103">
    <property type="entry name" value="PsdUridine_synth_cat_dom_sf"/>
</dbReference>
<dbReference type="GO" id="GO:0006396">
    <property type="term" value="P:RNA processing"/>
    <property type="evidence" value="ECO:0007669"/>
    <property type="project" value="InterPro"/>
</dbReference>
<organism evidence="3 4">
    <name type="scientific">Potamilus streckersoni</name>
    <dbReference type="NCBI Taxonomy" id="2493646"/>
    <lineage>
        <taxon>Eukaryota</taxon>
        <taxon>Metazoa</taxon>
        <taxon>Spiralia</taxon>
        <taxon>Lophotrochozoa</taxon>
        <taxon>Mollusca</taxon>
        <taxon>Bivalvia</taxon>
        <taxon>Autobranchia</taxon>
        <taxon>Heteroconchia</taxon>
        <taxon>Palaeoheterodonta</taxon>
        <taxon>Unionida</taxon>
        <taxon>Unionoidea</taxon>
        <taxon>Unionidae</taxon>
        <taxon>Ambleminae</taxon>
        <taxon>Lampsilini</taxon>
        <taxon>Potamilus</taxon>
    </lineage>
</organism>
<dbReference type="SUPFAM" id="SSF55120">
    <property type="entry name" value="Pseudouridine synthase"/>
    <property type="match status" value="1"/>
</dbReference>